<dbReference type="InterPro" id="IPR038763">
    <property type="entry name" value="DHH_sf"/>
</dbReference>
<dbReference type="PANTHER" id="PTHR12112">
    <property type="entry name" value="BNIP - RELATED"/>
    <property type="match status" value="1"/>
</dbReference>
<dbReference type="Pfam" id="PF02833">
    <property type="entry name" value="DHHA2"/>
    <property type="match status" value="1"/>
</dbReference>
<gene>
    <name evidence="8" type="ORF">AC579_2779</name>
</gene>
<evidence type="ECO:0000256" key="2">
    <source>
        <dbReference type="ARBA" id="ARBA00022723"/>
    </source>
</evidence>
<evidence type="ECO:0000256" key="4">
    <source>
        <dbReference type="ARBA" id="ARBA00023211"/>
    </source>
</evidence>
<comment type="caution">
    <text evidence="8">The sequence shown here is derived from an EMBL/GenBank/DDBJ whole genome shotgun (WGS) entry which is preliminary data.</text>
</comment>
<sequence>MISLSEPNAVAYHAYCRALAQGGDRQGKHETERQERVVQEARLNAQHHLALSFHVPYLLLLHSFLAAPSKHRHQAQAQAPLQPSRIQPANAIETGVGHFSEWSRATKKEFLIDWQKGSISEWTIVQGNEGGDLDSMVAALTWAYHLEHSTQNTSRPIKAIALLQTPTDALDLRPENKLALQNAKMSTGHSDLLTLDELPEDPDTLARDLKGIVIVDHPKPLRKWGAAPILSIFDHHQDAGAGKDAEPRVFEKVASCTTLVARQMLDELEQLPEEYHLPHEMLELILGAIAIDSGGLEDENTTNEDLRTASRILKRSRWSDRKLEKAMQDLDEKLSDAKKDLDDLNVRDLLRRDWKGDYVDTPSPQTPTVMLGFSSIPYSLDSQILKTEFKELFDWFAIEAAWTAQEGTDISIALNKYKVKDKKTGEKHKIREIVLVVRSDVRIDEVQADALFKTVSEAIEKDPTLNAKPWHRVDELGRRQMVWTHEREDAGRKVIRPIIERAVESWD</sequence>
<comment type="cofactor">
    <cofactor evidence="1">
        <name>Mn(2+)</name>
        <dbReference type="ChEBI" id="CHEBI:29035"/>
    </cofactor>
</comment>
<evidence type="ECO:0000313" key="8">
    <source>
        <dbReference type="EMBL" id="KXS96370.1"/>
    </source>
</evidence>
<dbReference type="OrthoDB" id="374045at2759"/>
<dbReference type="InterPro" id="IPR004097">
    <property type="entry name" value="DHHA2"/>
</dbReference>
<dbReference type="Gene3D" id="3.90.1640.10">
    <property type="entry name" value="inorganic pyrophosphatase (n-terminal core)"/>
    <property type="match status" value="1"/>
</dbReference>
<keyword evidence="5" id="KW-0175">Coiled coil</keyword>
<feature type="domain" description="DHHA2" evidence="7">
    <location>
        <begin position="333"/>
        <end position="501"/>
    </location>
</feature>
<dbReference type="EMBL" id="LFZO01000834">
    <property type="protein sequence ID" value="KXS96370.1"/>
    <property type="molecule type" value="Genomic_DNA"/>
</dbReference>
<dbReference type="InterPro" id="IPR038222">
    <property type="entry name" value="DHHA2_dom_sf"/>
</dbReference>
<proteinExistence type="predicted"/>
<dbReference type="STRING" id="113226.A0A139H1M2"/>
<evidence type="ECO:0000259" key="7">
    <source>
        <dbReference type="Pfam" id="PF02833"/>
    </source>
</evidence>
<protein>
    <recommendedName>
        <fullName evidence="10">DHHA2 domain-containing protein</fullName>
    </recommendedName>
</protein>
<evidence type="ECO:0000259" key="6">
    <source>
        <dbReference type="Pfam" id="PF01368"/>
    </source>
</evidence>
<evidence type="ECO:0008006" key="10">
    <source>
        <dbReference type="Google" id="ProtNLM"/>
    </source>
</evidence>
<dbReference type="GO" id="GO:0005737">
    <property type="term" value="C:cytoplasm"/>
    <property type="evidence" value="ECO:0007669"/>
    <property type="project" value="InterPro"/>
</dbReference>
<evidence type="ECO:0000313" key="9">
    <source>
        <dbReference type="Proteomes" id="UP000073492"/>
    </source>
</evidence>
<dbReference type="InterPro" id="IPR001667">
    <property type="entry name" value="DDH_dom"/>
</dbReference>
<dbReference type="Pfam" id="PF01368">
    <property type="entry name" value="DHH"/>
    <property type="match status" value="1"/>
</dbReference>
<evidence type="ECO:0000256" key="3">
    <source>
        <dbReference type="ARBA" id="ARBA00022801"/>
    </source>
</evidence>
<name>A0A139H1M2_9PEZI</name>
<dbReference type="Gene3D" id="3.10.310.20">
    <property type="entry name" value="DHHA2 domain"/>
    <property type="match status" value="1"/>
</dbReference>
<dbReference type="GO" id="GO:0004309">
    <property type="term" value="F:exopolyphosphatase activity"/>
    <property type="evidence" value="ECO:0007669"/>
    <property type="project" value="TreeGrafter"/>
</dbReference>
<dbReference type="PANTHER" id="PTHR12112:SF20">
    <property type="entry name" value="EXOPOLYPHOSPHATASE"/>
    <property type="match status" value="1"/>
</dbReference>
<evidence type="ECO:0000256" key="1">
    <source>
        <dbReference type="ARBA" id="ARBA00001936"/>
    </source>
</evidence>
<dbReference type="AlphaFoldDB" id="A0A139H1M2"/>
<keyword evidence="2" id="KW-0479">Metal-binding</keyword>
<evidence type="ECO:0000256" key="5">
    <source>
        <dbReference type="SAM" id="Coils"/>
    </source>
</evidence>
<dbReference type="Proteomes" id="UP000073492">
    <property type="component" value="Unassembled WGS sequence"/>
</dbReference>
<dbReference type="GO" id="GO:0046872">
    <property type="term" value="F:metal ion binding"/>
    <property type="evidence" value="ECO:0007669"/>
    <property type="project" value="UniProtKB-KW"/>
</dbReference>
<keyword evidence="4" id="KW-0464">Manganese</keyword>
<feature type="coiled-coil region" evidence="5">
    <location>
        <begin position="320"/>
        <end position="347"/>
    </location>
</feature>
<dbReference type="SUPFAM" id="SSF64182">
    <property type="entry name" value="DHH phosphoesterases"/>
    <property type="match status" value="1"/>
</dbReference>
<organism evidence="8 9">
    <name type="scientific">Pseudocercospora musae</name>
    <dbReference type="NCBI Taxonomy" id="113226"/>
    <lineage>
        <taxon>Eukaryota</taxon>
        <taxon>Fungi</taxon>
        <taxon>Dikarya</taxon>
        <taxon>Ascomycota</taxon>
        <taxon>Pezizomycotina</taxon>
        <taxon>Dothideomycetes</taxon>
        <taxon>Dothideomycetidae</taxon>
        <taxon>Mycosphaerellales</taxon>
        <taxon>Mycosphaerellaceae</taxon>
        <taxon>Pseudocercospora</taxon>
    </lineage>
</organism>
<feature type="domain" description="DDH" evidence="6">
    <location>
        <begin position="124"/>
        <end position="289"/>
    </location>
</feature>
<keyword evidence="9" id="KW-1185">Reference proteome</keyword>
<reference evidence="8 9" key="1">
    <citation type="submission" date="2015-07" db="EMBL/GenBank/DDBJ databases">
        <title>Comparative genomics of the Sigatoka disease complex on banana suggests a link between parallel evolutionary changes in Pseudocercospora fijiensis and Pseudocercospora eumusae and increased virulence on the banana host.</title>
        <authorList>
            <person name="Chang T.-C."/>
            <person name="Salvucci A."/>
            <person name="Crous P.W."/>
            <person name="Stergiopoulos I."/>
        </authorList>
    </citation>
    <scope>NUCLEOTIDE SEQUENCE [LARGE SCALE GENOMIC DNA]</scope>
    <source>
        <strain evidence="8 9">CBS 116634</strain>
    </source>
</reference>
<accession>A0A139H1M2</accession>
<keyword evidence="3" id="KW-0378">Hydrolase</keyword>